<evidence type="ECO:0000313" key="9">
    <source>
        <dbReference type="EMBL" id="GLI01739.1"/>
    </source>
</evidence>
<comment type="caution">
    <text evidence="9">The sequence shown here is derived from an EMBL/GenBank/DDBJ whole genome shotgun (WGS) entry which is preliminary data.</text>
</comment>
<keyword evidence="3 6" id="KW-0731">Sigma factor</keyword>
<dbReference type="InterPro" id="IPR007627">
    <property type="entry name" value="RNA_pol_sigma70_r2"/>
</dbReference>
<dbReference type="InterPro" id="IPR014284">
    <property type="entry name" value="RNA_pol_sigma-70_dom"/>
</dbReference>
<dbReference type="CDD" id="cd06171">
    <property type="entry name" value="Sigma70_r4"/>
    <property type="match status" value="1"/>
</dbReference>
<gene>
    <name evidence="9" type="primary">rpoE_22</name>
    <name evidence="9" type="ORF">Pa4123_70150</name>
</gene>
<comment type="similarity">
    <text evidence="1 6">Belongs to the sigma-70 factor family. ECF subfamily.</text>
</comment>
<dbReference type="Pfam" id="PF08281">
    <property type="entry name" value="Sigma70_r4_2"/>
    <property type="match status" value="1"/>
</dbReference>
<accession>A0ABQ5R4M1</accession>
<dbReference type="Gene3D" id="1.10.10.10">
    <property type="entry name" value="Winged helix-like DNA-binding domain superfamily/Winged helix DNA-binding domain"/>
    <property type="match status" value="1"/>
</dbReference>
<feature type="domain" description="RNA polymerase sigma-70 region 2" evidence="7">
    <location>
        <begin position="27"/>
        <end position="91"/>
    </location>
</feature>
<dbReference type="Proteomes" id="UP001144280">
    <property type="component" value="Unassembled WGS sequence"/>
</dbReference>
<dbReference type="InterPro" id="IPR013325">
    <property type="entry name" value="RNA_pol_sigma_r2"/>
</dbReference>
<sequence>MAGGDARVTEWAMAAGRGDQEAVAAFVRATQHEVRRFMAHMAGATDADDLTQETYLRALRNLPGFEGRSSARTWLFAIARRVVVDHIRAATARPRIATVDDWQSAADAAQAGGGSRFEDGVVLRRLLDDLAPDRREAFVATQVLGLSYEEAAEVCDCPVGTIRSRVARARQDLVAAMAETRTRRTG</sequence>
<evidence type="ECO:0000256" key="2">
    <source>
        <dbReference type="ARBA" id="ARBA00023015"/>
    </source>
</evidence>
<evidence type="ECO:0000256" key="5">
    <source>
        <dbReference type="ARBA" id="ARBA00023163"/>
    </source>
</evidence>
<dbReference type="SUPFAM" id="SSF88659">
    <property type="entry name" value="Sigma3 and sigma4 domains of RNA polymerase sigma factors"/>
    <property type="match status" value="1"/>
</dbReference>
<dbReference type="InterPro" id="IPR000838">
    <property type="entry name" value="RNA_pol_sigma70_ECF_CS"/>
</dbReference>
<organism evidence="9 10">
    <name type="scientific">Phytohabitans aurantiacus</name>
    <dbReference type="NCBI Taxonomy" id="3016789"/>
    <lineage>
        <taxon>Bacteria</taxon>
        <taxon>Bacillati</taxon>
        <taxon>Actinomycetota</taxon>
        <taxon>Actinomycetes</taxon>
        <taxon>Micromonosporales</taxon>
        <taxon>Micromonosporaceae</taxon>
    </lineage>
</organism>
<name>A0ABQ5R4M1_9ACTN</name>
<feature type="domain" description="RNA polymerase sigma factor 70 region 4 type 2" evidence="8">
    <location>
        <begin position="123"/>
        <end position="173"/>
    </location>
</feature>
<evidence type="ECO:0000256" key="6">
    <source>
        <dbReference type="RuleBase" id="RU000716"/>
    </source>
</evidence>
<keyword evidence="2 6" id="KW-0805">Transcription regulation</keyword>
<protein>
    <recommendedName>
        <fullName evidence="6">RNA polymerase sigma factor</fullName>
    </recommendedName>
</protein>
<evidence type="ECO:0000256" key="1">
    <source>
        <dbReference type="ARBA" id="ARBA00010641"/>
    </source>
</evidence>
<reference evidence="9" key="1">
    <citation type="submission" date="2022-12" db="EMBL/GenBank/DDBJ databases">
        <title>New Phytohabitans aurantiacus sp. RD004123 nov., an actinomycete isolated from soil.</title>
        <authorList>
            <person name="Triningsih D.W."/>
            <person name="Harunari E."/>
            <person name="Igarashi Y."/>
        </authorList>
    </citation>
    <scope>NUCLEOTIDE SEQUENCE</scope>
    <source>
        <strain evidence="9">RD004123</strain>
    </source>
</reference>
<keyword evidence="4 6" id="KW-0238">DNA-binding</keyword>
<dbReference type="SUPFAM" id="SSF88946">
    <property type="entry name" value="Sigma2 domain of RNA polymerase sigma factors"/>
    <property type="match status" value="1"/>
</dbReference>
<evidence type="ECO:0000259" key="8">
    <source>
        <dbReference type="Pfam" id="PF08281"/>
    </source>
</evidence>
<dbReference type="PANTHER" id="PTHR43133:SF61">
    <property type="entry name" value="ECF RNA POLYMERASE SIGMA FACTOR SIGC"/>
    <property type="match status" value="1"/>
</dbReference>
<dbReference type="InterPro" id="IPR013249">
    <property type="entry name" value="RNA_pol_sigma70_r4_t2"/>
</dbReference>
<dbReference type="Gene3D" id="1.10.1740.10">
    <property type="match status" value="1"/>
</dbReference>
<dbReference type="NCBIfam" id="TIGR02937">
    <property type="entry name" value="sigma70-ECF"/>
    <property type="match status" value="1"/>
</dbReference>
<dbReference type="Pfam" id="PF04542">
    <property type="entry name" value="Sigma70_r2"/>
    <property type="match status" value="1"/>
</dbReference>
<proteinExistence type="inferred from homology"/>
<dbReference type="InterPro" id="IPR036388">
    <property type="entry name" value="WH-like_DNA-bd_sf"/>
</dbReference>
<dbReference type="PANTHER" id="PTHR43133">
    <property type="entry name" value="RNA POLYMERASE ECF-TYPE SIGMA FACTO"/>
    <property type="match status" value="1"/>
</dbReference>
<keyword evidence="5 6" id="KW-0804">Transcription</keyword>
<keyword evidence="10" id="KW-1185">Reference proteome</keyword>
<dbReference type="InterPro" id="IPR013324">
    <property type="entry name" value="RNA_pol_sigma_r3/r4-like"/>
</dbReference>
<evidence type="ECO:0000256" key="3">
    <source>
        <dbReference type="ARBA" id="ARBA00023082"/>
    </source>
</evidence>
<dbReference type="PROSITE" id="PS01063">
    <property type="entry name" value="SIGMA70_ECF"/>
    <property type="match status" value="1"/>
</dbReference>
<evidence type="ECO:0000259" key="7">
    <source>
        <dbReference type="Pfam" id="PF04542"/>
    </source>
</evidence>
<evidence type="ECO:0000313" key="10">
    <source>
        <dbReference type="Proteomes" id="UP001144280"/>
    </source>
</evidence>
<dbReference type="InterPro" id="IPR039425">
    <property type="entry name" value="RNA_pol_sigma-70-like"/>
</dbReference>
<dbReference type="EMBL" id="BSDI01000049">
    <property type="protein sequence ID" value="GLI01739.1"/>
    <property type="molecule type" value="Genomic_DNA"/>
</dbReference>
<evidence type="ECO:0000256" key="4">
    <source>
        <dbReference type="ARBA" id="ARBA00023125"/>
    </source>
</evidence>
<dbReference type="RefSeq" id="WP_281903005.1">
    <property type="nucleotide sequence ID" value="NZ_BSDI01000049.1"/>
</dbReference>